<gene>
    <name evidence="1" type="ORF">A2Z33_06495</name>
</gene>
<accession>A0A1F5YXJ2</accession>
<evidence type="ECO:0000313" key="1">
    <source>
        <dbReference type="EMBL" id="OGG04919.1"/>
    </source>
</evidence>
<proteinExistence type="predicted"/>
<evidence type="ECO:0000313" key="2">
    <source>
        <dbReference type="Proteomes" id="UP000178448"/>
    </source>
</evidence>
<dbReference type="EMBL" id="MFJD01000001">
    <property type="protein sequence ID" value="OGG04919.1"/>
    <property type="molecule type" value="Genomic_DNA"/>
</dbReference>
<dbReference type="Proteomes" id="UP000178448">
    <property type="component" value="Unassembled WGS sequence"/>
</dbReference>
<organism evidence="1 2">
    <name type="scientific">Candidatus Gottesmanbacteria bacterium RBG_16_52_11</name>
    <dbReference type="NCBI Taxonomy" id="1798374"/>
    <lineage>
        <taxon>Bacteria</taxon>
        <taxon>Candidatus Gottesmaniibacteriota</taxon>
    </lineage>
</organism>
<sequence>MFRFPENIDDIDPDFRGNCRERWVRNAPENAPDIRINRNHDIPNMHQIRCHDMAVSLGIVR</sequence>
<name>A0A1F5YXJ2_9BACT</name>
<dbReference type="AlphaFoldDB" id="A0A1F5YXJ2"/>
<protein>
    <submittedName>
        <fullName evidence="1">Uncharacterized protein</fullName>
    </submittedName>
</protein>
<reference evidence="1 2" key="1">
    <citation type="journal article" date="2016" name="Nat. Commun.">
        <title>Thousands of microbial genomes shed light on interconnected biogeochemical processes in an aquifer system.</title>
        <authorList>
            <person name="Anantharaman K."/>
            <person name="Brown C.T."/>
            <person name="Hug L.A."/>
            <person name="Sharon I."/>
            <person name="Castelle C.J."/>
            <person name="Probst A.J."/>
            <person name="Thomas B.C."/>
            <person name="Singh A."/>
            <person name="Wilkins M.J."/>
            <person name="Karaoz U."/>
            <person name="Brodie E.L."/>
            <person name="Williams K.H."/>
            <person name="Hubbard S.S."/>
            <person name="Banfield J.F."/>
        </authorList>
    </citation>
    <scope>NUCLEOTIDE SEQUENCE [LARGE SCALE GENOMIC DNA]</scope>
</reference>
<comment type="caution">
    <text evidence="1">The sequence shown here is derived from an EMBL/GenBank/DDBJ whole genome shotgun (WGS) entry which is preliminary data.</text>
</comment>